<sequence length="163" mass="17344">MRKFGIVAAAAMALWGGGSFVQAAQAPTAPPAPTDKAAYFQNSDLQNIWKDLEARQVLNKRVLEGGAYSINIRIVKATDAPLQHANSLDIWLVSAGSATAVTGGELLDLKKRPNSDDAAGTSIKGGVEQPLKAGDVLYVPPGVPHGFKDIRGFRAFLIRFDTK</sequence>
<accession>C0IN58</accession>
<dbReference type="Gene3D" id="2.60.120.10">
    <property type="entry name" value="Jelly Rolls"/>
    <property type="match status" value="1"/>
</dbReference>
<proteinExistence type="predicted"/>
<dbReference type="InterPro" id="IPR014710">
    <property type="entry name" value="RmlC-like_jellyroll"/>
</dbReference>
<organism evidence="2">
    <name type="scientific">uncultured bacterium BLR3</name>
    <dbReference type="NCBI Taxonomy" id="506521"/>
    <lineage>
        <taxon>Bacteria</taxon>
        <taxon>environmental samples</taxon>
    </lineage>
</organism>
<dbReference type="EMBL" id="EU408348">
    <property type="protein sequence ID" value="ACN58744.1"/>
    <property type="molecule type" value="Genomic_DNA"/>
</dbReference>
<dbReference type="InterPro" id="IPR011051">
    <property type="entry name" value="RmlC_Cupin_sf"/>
</dbReference>
<keyword evidence="1" id="KW-0732">Signal</keyword>
<evidence type="ECO:0000313" key="2">
    <source>
        <dbReference type="EMBL" id="ACN58744.1"/>
    </source>
</evidence>
<evidence type="ECO:0000256" key="1">
    <source>
        <dbReference type="SAM" id="SignalP"/>
    </source>
</evidence>
<gene>
    <name evidence="2" type="ORF">AKSOIL_0066</name>
</gene>
<name>C0IN58_9BACT</name>
<reference evidence="2" key="1">
    <citation type="journal article" date="2009" name="ISME J.">
        <title>Functional metagenomics reveals diverse beta-lactamases in a remote Alaskan soil.</title>
        <authorList>
            <person name="Allen H.K."/>
            <person name="Moe L.A."/>
            <person name="Rodbumrer J."/>
            <person name="Gaarder A."/>
            <person name="Handelsman J."/>
        </authorList>
    </citation>
    <scope>NUCLEOTIDE SEQUENCE</scope>
</reference>
<feature type="signal peptide" evidence="1">
    <location>
        <begin position="1"/>
        <end position="23"/>
    </location>
</feature>
<evidence type="ECO:0008006" key="3">
    <source>
        <dbReference type="Google" id="ProtNLM"/>
    </source>
</evidence>
<dbReference type="SUPFAM" id="SSF51182">
    <property type="entry name" value="RmlC-like cupins"/>
    <property type="match status" value="1"/>
</dbReference>
<feature type="chain" id="PRO_5002897573" description="Cupin type-1 domain-containing protein" evidence="1">
    <location>
        <begin position="24"/>
        <end position="163"/>
    </location>
</feature>
<dbReference type="AlphaFoldDB" id="C0IN58"/>
<protein>
    <recommendedName>
        <fullName evidence="3">Cupin type-1 domain-containing protein</fullName>
    </recommendedName>
</protein>